<feature type="region of interest" description="Disordered" evidence="6">
    <location>
        <begin position="96"/>
        <end position="132"/>
    </location>
</feature>
<feature type="domain" description="C2H2-type" evidence="7">
    <location>
        <begin position="373"/>
        <end position="402"/>
    </location>
</feature>
<proteinExistence type="predicted"/>
<keyword evidence="2" id="KW-0677">Repeat</keyword>
<dbReference type="GO" id="GO:0000981">
    <property type="term" value="F:DNA-binding transcription factor activity, RNA polymerase II-specific"/>
    <property type="evidence" value="ECO:0007669"/>
    <property type="project" value="TreeGrafter"/>
</dbReference>
<accession>A0AA89BPQ2</accession>
<dbReference type="EMBL" id="VSWD01000012">
    <property type="protein sequence ID" value="KAK3086577.1"/>
    <property type="molecule type" value="Genomic_DNA"/>
</dbReference>
<sequence length="1281" mass="145393">MPKVRKRGEDDVPKRTSALKVKGRNRICKQCRFTCTDLKEFLHHQKYAHSQEKDPEILESISKRRKSSNSNTPNNIPKRAIRIKSIVNNSIVNEQKNNKKESVELKKCPESGKSDVKTKNIVSENSSDKSNVDINAAEDDNVNAAEKVNGDGSVMNSMELDRSPENDTVDSESGIPLVNEHDDEDDRLIIAEEDQGSGLKQPTRSGNIQNRTYVCNQCEFSSTSAKIFLHHQKDEHNSDIIIYECDICEYATKYKQKLPRHRKLHFTGKDSMLSGSDLDSSYGDRERGSSFSDMIRAGEMMENIEQDQPIDDEEEEIEEEEEDEEVPPLNDTPEPQQGGIGGTPILEKKKRKTRQEVDPGKYFEVLDETGVKYACSRCGNVYKWRKSLNKHWKEKHHDDEMPDTSQPPPGLAKLSQLTHVKYRFPAVEGKRSPSTAKTAVNRSEATTPVSMCQFFQTLHLLRTDRWLRIEKPHCKCQPRWRNCTGSPAAAHGRSSPSGGEQPIDFSVKKETEETASPIRAGLQIPVSVKSDGAVVQDLLGGAKKDESSPVLQCNRCGFIAKTLVDYSSHMTLHLNKRAFKCAECQEHFNGVDELNKHFGENHAEKIHEHKEAIQKIPHGLQQTYHLLKMPLSAIGSISSQDVPGRGESGDSKYLKCSMCNFVAKWPAELQKHAVSHSEERPFVCMVCGSTYKWKWDLVKHFEKSHNSLPNPYKRREPGSSPAPPALKQSEPSASLLKSSPGTGLYGSQPSLYPIASTTEALLDTDAFRLRAMEGFPDEEPLRKKRRLSDTEMPNLEEEEGSNDSFTKQRDLYIMAGALDGNGRNRVLDVNGDDVDGLSGNAGSKISSLSTLREMENLIPSDDSQSRTSEQDLYNSVYLKRSLDSNSQVAISNKMKKRPEMGKTENGRSRSDKDKNNEVLLPYKCQLCEYRARWPSEITQHMKNHSDEKPYHCPRCSYKSKWKWDVVKHLKRCGGGTIKDVIDTSKMKKLAPPNVTVMPQGAFHHPPTSTPSSAYNSFTKNIPEKSLKEKYLEKLRLGNGLEGSSDSTQPIFRSLVNQGLYHCLECPFVANSPAELRRHGVLHSENKPFACRVCGYSSRWKCDLKKHMKTYNHYDSIDEARDLSHDTSADKFQEESDNKYVDDFEEDRTLFKCSKCPYVTYKKFSYEIHVKSHGDVKREEGGLSKFKCKQCDHQANDLPSFLQHKRTHVNGHSSSQPQAEEQSSANEHPPSMNDQISNRTLQKHRRKPIQQFRCSKCPFTCFKRSDLEIHENMHLNQFQEWE</sequence>
<feature type="domain" description="C2H2-type" evidence="7">
    <location>
        <begin position="922"/>
        <end position="949"/>
    </location>
</feature>
<feature type="compositionally biased region" description="Basic and acidic residues" evidence="6">
    <location>
        <begin position="897"/>
        <end position="915"/>
    </location>
</feature>
<dbReference type="SMART" id="SM00355">
    <property type="entry name" value="ZnF_C2H2"/>
    <property type="match status" value="15"/>
</dbReference>
<evidence type="ECO:0000256" key="5">
    <source>
        <dbReference type="PROSITE-ProRule" id="PRU00042"/>
    </source>
</evidence>
<protein>
    <recommendedName>
        <fullName evidence="7">C2H2-type domain-containing protein</fullName>
    </recommendedName>
</protein>
<feature type="domain" description="C2H2-type" evidence="7">
    <location>
        <begin position="1185"/>
        <end position="1216"/>
    </location>
</feature>
<dbReference type="GO" id="GO:0008270">
    <property type="term" value="F:zinc ion binding"/>
    <property type="evidence" value="ECO:0007669"/>
    <property type="project" value="UniProtKB-KW"/>
</dbReference>
<feature type="domain" description="C2H2-type" evidence="7">
    <location>
        <begin position="654"/>
        <end position="681"/>
    </location>
</feature>
<feature type="region of interest" description="Disordered" evidence="6">
    <location>
        <begin position="303"/>
        <end position="354"/>
    </location>
</feature>
<evidence type="ECO:0000256" key="3">
    <source>
        <dbReference type="ARBA" id="ARBA00022771"/>
    </source>
</evidence>
<dbReference type="Gene3D" id="3.30.160.60">
    <property type="entry name" value="Classic Zinc Finger"/>
    <property type="match status" value="6"/>
</dbReference>
<name>A0AA89BPQ2_PINIB</name>
<dbReference type="InterPro" id="IPR036236">
    <property type="entry name" value="Znf_C2H2_sf"/>
</dbReference>
<evidence type="ECO:0000313" key="8">
    <source>
        <dbReference type="EMBL" id="KAK3086577.1"/>
    </source>
</evidence>
<feature type="compositionally biased region" description="Low complexity" evidence="6">
    <location>
        <begin position="1212"/>
        <end position="1224"/>
    </location>
</feature>
<comment type="caution">
    <text evidence="8">The sequence shown here is derived from an EMBL/GenBank/DDBJ whole genome shotgun (WGS) entry which is preliminary data.</text>
</comment>
<organism evidence="8 9">
    <name type="scientific">Pinctada imbricata</name>
    <name type="common">Atlantic pearl-oyster</name>
    <name type="synonym">Pinctada martensii</name>
    <dbReference type="NCBI Taxonomy" id="66713"/>
    <lineage>
        <taxon>Eukaryota</taxon>
        <taxon>Metazoa</taxon>
        <taxon>Spiralia</taxon>
        <taxon>Lophotrochozoa</taxon>
        <taxon>Mollusca</taxon>
        <taxon>Bivalvia</taxon>
        <taxon>Autobranchia</taxon>
        <taxon>Pteriomorphia</taxon>
        <taxon>Pterioida</taxon>
        <taxon>Pterioidea</taxon>
        <taxon>Pteriidae</taxon>
        <taxon>Pinctada</taxon>
    </lineage>
</organism>
<evidence type="ECO:0000259" key="7">
    <source>
        <dbReference type="PROSITE" id="PS50157"/>
    </source>
</evidence>
<feature type="domain" description="C2H2-type" evidence="7">
    <location>
        <begin position="579"/>
        <end position="607"/>
    </location>
</feature>
<feature type="compositionally biased region" description="Low complexity" evidence="6">
    <location>
        <begin position="270"/>
        <end position="281"/>
    </location>
</feature>
<dbReference type="GO" id="GO:0005634">
    <property type="term" value="C:nucleus"/>
    <property type="evidence" value="ECO:0007669"/>
    <property type="project" value="UniProtKB-SubCell"/>
</dbReference>
<dbReference type="SUPFAM" id="SSF57667">
    <property type="entry name" value="beta-beta-alpha zinc fingers"/>
    <property type="match status" value="6"/>
</dbReference>
<feature type="region of interest" description="Disordered" evidence="6">
    <location>
        <begin position="779"/>
        <end position="807"/>
    </location>
</feature>
<dbReference type="InterPro" id="IPR013087">
    <property type="entry name" value="Znf_C2H2_type"/>
</dbReference>
<keyword evidence="4" id="KW-0862">Zinc</keyword>
<keyword evidence="9" id="KW-1185">Reference proteome</keyword>
<dbReference type="Proteomes" id="UP001186944">
    <property type="component" value="Unassembled WGS sequence"/>
</dbReference>
<keyword evidence="1" id="KW-0479">Metal-binding</keyword>
<reference evidence="8" key="1">
    <citation type="submission" date="2019-08" db="EMBL/GenBank/DDBJ databases">
        <title>The improved chromosome-level genome for the pearl oyster Pinctada fucata martensii using PacBio sequencing and Hi-C.</title>
        <authorList>
            <person name="Zheng Z."/>
        </authorList>
    </citation>
    <scope>NUCLEOTIDE SEQUENCE</scope>
    <source>
        <strain evidence="8">ZZ-2019</strain>
        <tissue evidence="8">Adductor muscle</tissue>
    </source>
</reference>
<dbReference type="PROSITE" id="PS00028">
    <property type="entry name" value="ZINC_FINGER_C2H2_1"/>
    <property type="match status" value="5"/>
</dbReference>
<dbReference type="PANTHER" id="PTHR24381:SF381">
    <property type="entry name" value="ZINC FINGER PROTEIN 41 HOMOLOG"/>
    <property type="match status" value="1"/>
</dbReference>
<feature type="compositionally biased region" description="Basic and acidic residues" evidence="6">
    <location>
        <begin position="96"/>
        <end position="118"/>
    </location>
</feature>
<dbReference type="FunFam" id="3.30.160.60:FF:000446">
    <property type="entry name" value="Zinc finger protein"/>
    <property type="match status" value="1"/>
</dbReference>
<feature type="domain" description="C2H2-type" evidence="7">
    <location>
        <begin position="243"/>
        <end position="270"/>
    </location>
</feature>
<evidence type="ECO:0000313" key="9">
    <source>
        <dbReference type="Proteomes" id="UP001186944"/>
    </source>
</evidence>
<gene>
    <name evidence="8" type="ORF">FSP39_020484</name>
</gene>
<evidence type="ECO:0000256" key="2">
    <source>
        <dbReference type="ARBA" id="ARBA00022737"/>
    </source>
</evidence>
<feature type="region of interest" description="Disordered" evidence="6">
    <location>
        <begin position="888"/>
        <end position="915"/>
    </location>
</feature>
<feature type="region of interest" description="Disordered" evidence="6">
    <location>
        <begin position="706"/>
        <end position="740"/>
    </location>
</feature>
<feature type="region of interest" description="Disordered" evidence="6">
    <location>
        <begin position="268"/>
        <end position="289"/>
    </location>
</feature>
<feature type="compositionally biased region" description="Acidic residues" evidence="6">
    <location>
        <begin position="303"/>
        <end position="326"/>
    </location>
</feature>
<feature type="region of interest" description="Disordered" evidence="6">
    <location>
        <begin position="1206"/>
        <end position="1234"/>
    </location>
</feature>
<evidence type="ECO:0000256" key="1">
    <source>
        <dbReference type="ARBA" id="ARBA00022723"/>
    </source>
</evidence>
<evidence type="ECO:0000256" key="6">
    <source>
        <dbReference type="SAM" id="MobiDB-lite"/>
    </source>
</evidence>
<dbReference type="GO" id="GO:0000977">
    <property type="term" value="F:RNA polymerase II transcription regulatory region sequence-specific DNA binding"/>
    <property type="evidence" value="ECO:0007669"/>
    <property type="project" value="TreeGrafter"/>
</dbReference>
<dbReference type="PROSITE" id="PS50157">
    <property type="entry name" value="ZINC_FINGER_C2H2_2"/>
    <property type="match status" value="7"/>
</dbReference>
<feature type="domain" description="C2H2-type" evidence="7">
    <location>
        <begin position="1060"/>
        <end position="1087"/>
    </location>
</feature>
<feature type="compositionally biased region" description="Polar residues" evidence="6">
    <location>
        <begin position="729"/>
        <end position="740"/>
    </location>
</feature>
<dbReference type="PANTHER" id="PTHR24381">
    <property type="entry name" value="ZINC FINGER PROTEIN"/>
    <property type="match status" value="1"/>
</dbReference>
<keyword evidence="3 5" id="KW-0863">Zinc-finger</keyword>
<evidence type="ECO:0000256" key="4">
    <source>
        <dbReference type="ARBA" id="ARBA00022833"/>
    </source>
</evidence>